<reference evidence="2 3" key="1">
    <citation type="journal article" date="2013" name="Genome Announc.">
        <title>Draft Genome Sequence of Rhizobium mesoamericanum STM3625, a Nitrogen-Fixing Symbiont of Mimosa pudica Isolated in French Guiana (South America).</title>
        <authorList>
            <person name="Moulin L."/>
            <person name="Mornico D."/>
            <person name="Melkonian R."/>
            <person name="Klonowska A."/>
        </authorList>
    </citation>
    <scope>NUCLEOTIDE SEQUENCE [LARGE SCALE GENOMIC DNA]</scope>
    <source>
        <strain evidence="2 3">STM3625</strain>
    </source>
</reference>
<gene>
    <name evidence="2" type="ORF">BN77_p10195</name>
</gene>
<evidence type="ECO:0000256" key="1">
    <source>
        <dbReference type="SAM" id="Phobius"/>
    </source>
</evidence>
<evidence type="ECO:0000313" key="3">
    <source>
        <dbReference type="Proteomes" id="UP000009319"/>
    </source>
</evidence>
<keyword evidence="3" id="KW-1185">Reference proteome</keyword>
<dbReference type="AlphaFoldDB" id="K0PQN8"/>
<protein>
    <submittedName>
        <fullName evidence="2">Uncharacterized protein</fullName>
    </submittedName>
</protein>
<sequence>MGSKKFVERYRPLVLVFSAVALLAAGVLSELLEIGLGATVLLISSSVLVLARQSVAFGIRVSAVALASADSGLLPQVQDALLQEAIAVAAVLSAL</sequence>
<dbReference type="Proteomes" id="UP000009319">
    <property type="component" value="Unassembled WGS sequence"/>
</dbReference>
<name>K0PQN8_9HYPH</name>
<organism evidence="2 3">
    <name type="scientific">Rhizobium mesoamericanum STM3625</name>
    <dbReference type="NCBI Taxonomy" id="1211777"/>
    <lineage>
        <taxon>Bacteria</taxon>
        <taxon>Pseudomonadati</taxon>
        <taxon>Pseudomonadota</taxon>
        <taxon>Alphaproteobacteria</taxon>
        <taxon>Hyphomicrobiales</taxon>
        <taxon>Rhizobiaceae</taxon>
        <taxon>Rhizobium/Agrobacterium group</taxon>
        <taxon>Rhizobium</taxon>
    </lineage>
</organism>
<dbReference type="EMBL" id="CANI01000041">
    <property type="protein sequence ID" value="CCM78961.1"/>
    <property type="molecule type" value="Genomic_DNA"/>
</dbReference>
<dbReference type="HOGENOM" id="CLU_2370827_0_0_5"/>
<accession>K0PQN8</accession>
<evidence type="ECO:0000313" key="2">
    <source>
        <dbReference type="EMBL" id="CCM78961.1"/>
    </source>
</evidence>
<keyword evidence="1" id="KW-0812">Transmembrane</keyword>
<keyword evidence="1" id="KW-0472">Membrane</keyword>
<proteinExistence type="predicted"/>
<feature type="transmembrane region" description="Helical" evidence="1">
    <location>
        <begin position="34"/>
        <end position="51"/>
    </location>
</feature>
<keyword evidence="1" id="KW-1133">Transmembrane helix</keyword>
<comment type="caution">
    <text evidence="2">The sequence shown here is derived from an EMBL/GenBank/DDBJ whole genome shotgun (WGS) entry which is preliminary data.</text>
</comment>
<feature type="transmembrane region" description="Helical" evidence="1">
    <location>
        <begin position="12"/>
        <end position="28"/>
    </location>
</feature>